<proteinExistence type="predicted"/>
<dbReference type="PANTHER" id="PTHR14187">
    <property type="entry name" value="ALPHA KINASE/ELONGATION FACTOR 2 KINASE"/>
    <property type="match status" value="1"/>
</dbReference>
<evidence type="ECO:0000313" key="2">
    <source>
        <dbReference type="Proteomes" id="UP000603453"/>
    </source>
</evidence>
<dbReference type="OrthoDB" id="2275019at2759"/>
<dbReference type="Gene3D" id="3.30.420.40">
    <property type="match status" value="3"/>
</dbReference>
<evidence type="ECO:0000313" key="1">
    <source>
        <dbReference type="EMBL" id="KAG2201571.1"/>
    </source>
</evidence>
<organism evidence="1 2">
    <name type="scientific">Mucor saturninus</name>
    <dbReference type="NCBI Taxonomy" id="64648"/>
    <lineage>
        <taxon>Eukaryota</taxon>
        <taxon>Fungi</taxon>
        <taxon>Fungi incertae sedis</taxon>
        <taxon>Mucoromycota</taxon>
        <taxon>Mucoromycotina</taxon>
        <taxon>Mucoromycetes</taxon>
        <taxon>Mucorales</taxon>
        <taxon>Mucorineae</taxon>
        <taxon>Mucoraceae</taxon>
        <taxon>Mucor</taxon>
    </lineage>
</organism>
<keyword evidence="2" id="KW-1185">Reference proteome</keyword>
<gene>
    <name evidence="1" type="ORF">INT47_007448</name>
</gene>
<dbReference type="PANTHER" id="PTHR14187:SF5">
    <property type="entry name" value="HEAT SHOCK 70 KDA PROTEIN 12A"/>
    <property type="match status" value="1"/>
</dbReference>
<reference evidence="1" key="1">
    <citation type="submission" date="2020-12" db="EMBL/GenBank/DDBJ databases">
        <title>Metabolic potential, ecology and presence of endohyphal bacteria is reflected in genomic diversity of Mucoromycotina.</title>
        <authorList>
            <person name="Muszewska A."/>
            <person name="Okrasinska A."/>
            <person name="Steczkiewicz K."/>
            <person name="Drgas O."/>
            <person name="Orlowska M."/>
            <person name="Perlinska-Lenart U."/>
            <person name="Aleksandrzak-Piekarczyk T."/>
            <person name="Szatraj K."/>
            <person name="Zielenkiewicz U."/>
            <person name="Pilsyk S."/>
            <person name="Malc E."/>
            <person name="Mieczkowski P."/>
            <person name="Kruszewska J.S."/>
            <person name="Biernat P."/>
            <person name="Pawlowska J."/>
        </authorList>
    </citation>
    <scope>NUCLEOTIDE SEQUENCE</scope>
    <source>
        <strain evidence="1">WA0000017839</strain>
    </source>
</reference>
<dbReference type="Gene3D" id="3.90.640.10">
    <property type="entry name" value="Actin, Chain A, domain 4"/>
    <property type="match status" value="1"/>
</dbReference>
<protein>
    <submittedName>
        <fullName evidence="1">Uncharacterized protein</fullName>
    </submittedName>
</protein>
<dbReference type="SUPFAM" id="SSF53067">
    <property type="entry name" value="Actin-like ATPase domain"/>
    <property type="match status" value="3"/>
</dbReference>
<dbReference type="Proteomes" id="UP000603453">
    <property type="component" value="Unassembled WGS sequence"/>
</dbReference>
<comment type="caution">
    <text evidence="1">The sequence shown here is derived from an EMBL/GenBank/DDBJ whole genome shotgun (WGS) entry which is preliminary data.</text>
</comment>
<accession>A0A8H7R1R8</accession>
<name>A0A8H7R1R8_9FUNG</name>
<dbReference type="InterPro" id="IPR043129">
    <property type="entry name" value="ATPase_NBD"/>
</dbReference>
<dbReference type="EMBL" id="JAEPRD010000070">
    <property type="protein sequence ID" value="KAG2201571.1"/>
    <property type="molecule type" value="Genomic_DNA"/>
</dbReference>
<sequence>MKQGLTVRKVLSDYMSYFINFAIEGLKDDPEFKASEYFAKDFNIENIRYCFVCPNSLQELIKKCVVDAKIIRKHEITPRLSFVTEVEAIAYHLISLKRQTTKLVPNQSYILCNVSEITFGLAEISVDTTESLSKVVLLFESLKYGAMALEVNFREYLEDNSVFLNLNPPIIDALVTAFTRDIKYNFNMNTPKAKAFQSILDVDKNPIKISQGDLNEAIFLPFIEYLSQRIIGSYSSLDNRKLILSGKYSCDPYFIDTLIYDSDKSFLEYVVKFNKLTTLASSGAVSSATRVRQVQIPFCHDMNEDQPYKKAEIKIEEDYDFLVGIDFGSSFSGCSYVNLRDTRNIIKTIKSDKWPGGSSNGMDKIATVLKKNDKMRLISWGTKAIVKSNYNVNAIIMEDFKQHVGIRWGGDDEDSTFDINPTAMYLKHFNYHIKDYIIENETKETVNDDNRVKIRKKYTFKYVMNVPTIWNEFARNNLVEAVIAAGIIERNKRDCLSLIDESDAAMIFSKNLLLQHFLYFKDESRKVILCDAGGLNVSACTYNWSYQHGEPKFRQILEVNSDNCGSKNLNFRFRDYLLRIYRDFGKHPSNLQMVSDKAMAYFESIYKSRYMQYVDGDGYHDFDLPDVLVNFTGTTRYILVNDNKAIRISNEFMKTRIVDPVVNRVLDLLQKQYILTEDSGTKAEAIVMVGGFSQCKYLQKRIKEEYRGVCKVIFPDEAINAFSRGAVDYVLNMHDISKRYKGPSISLEVQRPVKRHDLNQSGCLKFKGQDDLYYMKNRLQYFVKKGEQLNSPMYSQTIYVAYPKSAVIAIFSSENGENAKKGYVTESHTKLTEIIVDAPCIEHGIKHDDMIEYKITIQVEIEEATITISCQNKIIGSKKKILTNPSKFSLKPAKDPSPATLDKTSFIVEYSLVNFDHGQKDEQRFSRSYSAISYKKDEEMQCGVGIIDTEMDDFIAKMGSNDIVVSNFKELLFDVQKSDEKLGKMKKGLTTKKVLADFLSILIHLAIERLNVSEEFTEMGYFDDFYEANIRYCFVCSQAQQEFVKECFADSGIIRKNEIGQRLSFVTEVEAIAYHMLSLDRKLSKLAFNQSYLLCHVSETSFGIVEMNVNTTESCSKVKLLYENAGNGSTILQAKFRDYLEENSASLNLNHLIIDDLVTVFIQEVKFCFNMDMPEANVFDLLDIDKNPIKISFSDLNRVIYRPFIKHITQKIADSFSCTNDQCLLYNNNAMCLKYAAQLYKNDMVGPYGAVSSAMRLHQDQIPFSIDGATAIDEKNNVNKEESTTDQDFDFLIGIGALEIYFGSTFTGCSYVNLKNSGGTVNTIKSNNWPGGGGLNILDKSQTLLMVNSKTNNVSWGGAVNHEMGYDSYTEVFDNLKENLNHPELMTENEMNPTAYYLMYLNDHIMEYIIGNEITHTQQQQQQQNYKFKYIMTVPVKWNDNCRTNLVEAAITALIIKEEETDRLTLIDEPDAAMVFSRNMLYKRFENYGNEGKKFVLCDAGGLNVNAFTYHWQNQEEGSQFLQILESNSDTCGSKSLNIKFRDYLWEFYQDCGVYIGEVEMALNETVDYFEKEYKPNIMPYANDNDYHDFDLTDKISVSVKEGATKYKLVNNNRTLRISNGEIKTKIVDPIVDRVLGILKKQYVLTDDAGMRIDAIIMVGGFSRSTYLQRRIKDEYRGVCNVIFPDDAINAFSVGAVKYAINPYDIPTKYKGPSISLELQCPLNQHDSYQSNSLKVKGPDGRYFLRNHLQYFVRKGQKLSGRGPYYFSQVIRIPYPTSAVIAIFSSDEGEDAKKNYVTECHTKVLETKLLIPPLMCGIKIGDMIEYKVKIAVFDEDAAVKILYPNQFTDDRYAEYQQISLTPKIYEGGYRYKLDQQSILVEHSAVNFNRCTGYDISPLQLK</sequence>